<feature type="region of interest" description="Disordered" evidence="5">
    <location>
        <begin position="584"/>
        <end position="629"/>
    </location>
</feature>
<evidence type="ECO:0000256" key="2">
    <source>
        <dbReference type="ARBA" id="ARBA00007267"/>
    </source>
</evidence>
<dbReference type="GO" id="GO:0006355">
    <property type="term" value="P:regulation of DNA-templated transcription"/>
    <property type="evidence" value="ECO:0007669"/>
    <property type="project" value="TreeGrafter"/>
</dbReference>
<keyword evidence="4" id="KW-0175">Coiled coil</keyword>
<accession>A0A564Z451</accession>
<evidence type="ECO:0000313" key="7">
    <source>
        <dbReference type="EMBL" id="VUZ54307.1"/>
    </source>
</evidence>
<feature type="compositionally biased region" description="Low complexity" evidence="5">
    <location>
        <begin position="125"/>
        <end position="144"/>
    </location>
</feature>
<feature type="region of interest" description="Disordered" evidence="5">
    <location>
        <begin position="464"/>
        <end position="505"/>
    </location>
</feature>
<keyword evidence="3" id="KW-0539">Nucleus</keyword>
<feature type="domain" description="CRC" evidence="6">
    <location>
        <begin position="257"/>
        <end position="297"/>
    </location>
</feature>
<evidence type="ECO:0000313" key="8">
    <source>
        <dbReference type="Proteomes" id="UP000321570"/>
    </source>
</evidence>
<feature type="region of interest" description="Disordered" evidence="5">
    <location>
        <begin position="168"/>
        <end position="189"/>
    </location>
</feature>
<dbReference type="GO" id="GO:0005634">
    <property type="term" value="C:nucleus"/>
    <property type="evidence" value="ECO:0007669"/>
    <property type="project" value="UniProtKB-SubCell"/>
</dbReference>
<gene>
    <name evidence="7" type="ORF">WMSIL1_LOCUS12441</name>
</gene>
<dbReference type="InterPro" id="IPR005172">
    <property type="entry name" value="CRC"/>
</dbReference>
<reference evidence="7 8" key="1">
    <citation type="submission" date="2019-07" db="EMBL/GenBank/DDBJ databases">
        <authorList>
            <person name="Jastrzebski P J."/>
            <person name="Paukszto L."/>
            <person name="Jastrzebski P J."/>
        </authorList>
    </citation>
    <scope>NUCLEOTIDE SEQUENCE [LARGE SCALE GENOMIC DNA]</scope>
    <source>
        <strain evidence="7 8">WMS-il1</strain>
    </source>
</reference>
<evidence type="ECO:0000256" key="1">
    <source>
        <dbReference type="ARBA" id="ARBA00004123"/>
    </source>
</evidence>
<feature type="compositionally biased region" description="Polar residues" evidence="5">
    <location>
        <begin position="521"/>
        <end position="532"/>
    </location>
</feature>
<dbReference type="Pfam" id="PF03638">
    <property type="entry name" value="TCR"/>
    <property type="match status" value="1"/>
</dbReference>
<organism evidence="7 8">
    <name type="scientific">Hymenolepis diminuta</name>
    <name type="common">Rat tapeworm</name>
    <dbReference type="NCBI Taxonomy" id="6216"/>
    <lineage>
        <taxon>Eukaryota</taxon>
        <taxon>Metazoa</taxon>
        <taxon>Spiralia</taxon>
        <taxon>Lophotrochozoa</taxon>
        <taxon>Platyhelminthes</taxon>
        <taxon>Cestoda</taxon>
        <taxon>Eucestoda</taxon>
        <taxon>Cyclophyllidea</taxon>
        <taxon>Hymenolepididae</taxon>
        <taxon>Hymenolepis</taxon>
    </lineage>
</organism>
<dbReference type="PROSITE" id="PS51634">
    <property type="entry name" value="CRC"/>
    <property type="match status" value="1"/>
</dbReference>
<feature type="region of interest" description="Disordered" evidence="5">
    <location>
        <begin position="1"/>
        <end position="33"/>
    </location>
</feature>
<comment type="similarity">
    <text evidence="2">Belongs to the lin-54 family.</text>
</comment>
<feature type="region of interest" description="Disordered" evidence="5">
    <location>
        <begin position="97"/>
        <end position="144"/>
    </location>
</feature>
<proteinExistence type="inferred from homology"/>
<dbReference type="EMBL" id="CABIJS010000632">
    <property type="protein sequence ID" value="VUZ54307.1"/>
    <property type="molecule type" value="Genomic_DNA"/>
</dbReference>
<dbReference type="InterPro" id="IPR028307">
    <property type="entry name" value="Lin-54_fam"/>
</dbReference>
<dbReference type="SMART" id="SM01114">
    <property type="entry name" value="CXC"/>
    <property type="match status" value="1"/>
</dbReference>
<dbReference type="Proteomes" id="UP000321570">
    <property type="component" value="Unassembled WGS sequence"/>
</dbReference>
<comment type="subcellular location">
    <subcellularLocation>
        <location evidence="1">Nucleus</location>
    </subcellularLocation>
</comment>
<feature type="compositionally biased region" description="Low complexity" evidence="5">
    <location>
        <begin position="298"/>
        <end position="313"/>
    </location>
</feature>
<dbReference type="PANTHER" id="PTHR12446">
    <property type="entry name" value="TESMIN/TSO1-RELATED"/>
    <property type="match status" value="1"/>
</dbReference>
<sequence>MGNNEEPHKYMKVEQTNSAPASEGGGGGDTSTVSIASVPLASTATVVMTPGSLMAIQQQQQPLNQVRKVRDELDPAPHHTPSDIKVLEILKRIRDEGNVGDDDVPPPKRKPGRSKMTEHPSFVRQTPTPVLPQPSSSLTTTNTTSTVLPYPLDSFKVPISATMTPTATNLRPKSVSSTPSTTQFRPNGTAPQTILLTTTNGTAPNIVTSGTSLTLIQQKPPATQPASVAAKPQQLELILPNGLRIPVSATTCEDSGKHVLGCRCKRSHCSKGYCECYLAKIPCNQRCRCLGCSNDDGSSSNPSSTSSTTSVTSTVKPNDVKLAFLTPTQMQQLGVSAGSAVSSLGVVKANILPTNADGSAANAPRTFTLNWPIKALTTANGTANLLTPSAGEQSTTTTTTEVPSIIFPQSFLTAVANQQNSTSVQQDLLKCLSSVLPQATGSAAGTQLIVPSLVQAAAAVPSTAGQTVEGGQSTVSLSTKTAEDQNGEESMNGRGDNSEDPDNYTGYTEEELAFMQRLQENRNSSEGTSQLKNENAAGTAEGGEGEPPCTHSDHPSSTPPDSVREDISAKLNSMFATLWRGSQVFINPQPPPPPVEQLQRQQACCQASERSSSLGPLSPQSAPPSLCPPTGTEERINLLSRKSDEVLFLKQKVSDLEAQIAQLTELIRTQGDVMSQLSDTIERLQQQYRTLSPTTSQVNNTATNNDGSEQ</sequence>
<feature type="compositionally biased region" description="Polar residues" evidence="5">
    <location>
        <begin position="464"/>
        <end position="480"/>
    </location>
</feature>
<feature type="coiled-coil region" evidence="4">
    <location>
        <begin position="639"/>
        <end position="666"/>
    </location>
</feature>
<feature type="region of interest" description="Disordered" evidence="5">
    <location>
        <begin position="294"/>
        <end position="313"/>
    </location>
</feature>
<feature type="compositionally biased region" description="Low complexity" evidence="5">
    <location>
        <begin position="546"/>
        <end position="561"/>
    </location>
</feature>
<dbReference type="InterPro" id="IPR033467">
    <property type="entry name" value="Tesmin/TSO1-like_CXC"/>
</dbReference>
<feature type="compositionally biased region" description="Polar residues" evidence="5">
    <location>
        <begin position="603"/>
        <end position="620"/>
    </location>
</feature>
<protein>
    <recommendedName>
        <fullName evidence="6">CRC domain-containing protein</fullName>
    </recommendedName>
</protein>
<name>A0A564Z451_HYMDI</name>
<dbReference type="AlphaFoldDB" id="A0A564Z451"/>
<evidence type="ECO:0000256" key="5">
    <source>
        <dbReference type="SAM" id="MobiDB-lite"/>
    </source>
</evidence>
<evidence type="ECO:0000256" key="4">
    <source>
        <dbReference type="SAM" id="Coils"/>
    </source>
</evidence>
<evidence type="ECO:0000259" key="6">
    <source>
        <dbReference type="PROSITE" id="PS51634"/>
    </source>
</evidence>
<feature type="region of interest" description="Disordered" evidence="5">
    <location>
        <begin position="520"/>
        <end position="564"/>
    </location>
</feature>
<keyword evidence="8" id="KW-1185">Reference proteome</keyword>
<feature type="compositionally biased region" description="Basic and acidic residues" evidence="5">
    <location>
        <begin position="1"/>
        <end position="12"/>
    </location>
</feature>
<dbReference type="PANTHER" id="PTHR12446:SF34">
    <property type="entry name" value="PROTEIN LIN-54 HOMOLOG"/>
    <property type="match status" value="1"/>
</dbReference>
<evidence type="ECO:0000256" key="3">
    <source>
        <dbReference type="ARBA" id="ARBA00023242"/>
    </source>
</evidence>